<keyword evidence="4" id="KW-1185">Reference proteome</keyword>
<dbReference type="STRING" id="50718.SU60_20950"/>
<feature type="transmembrane region" description="Helical" evidence="1">
    <location>
        <begin position="84"/>
        <end position="113"/>
    </location>
</feature>
<dbReference type="OrthoDB" id="6104925at2"/>
<dbReference type="AlphaFoldDB" id="A0A0C3HM28"/>
<keyword evidence="1" id="KW-1133">Transmembrane helix</keyword>
<feature type="transmembrane region" description="Helical" evidence="1">
    <location>
        <begin position="43"/>
        <end position="64"/>
    </location>
</feature>
<evidence type="ECO:0000256" key="1">
    <source>
        <dbReference type="SAM" id="Phobius"/>
    </source>
</evidence>
<dbReference type="InterPro" id="IPR009936">
    <property type="entry name" value="DUF1468"/>
</dbReference>
<organism evidence="3 4">
    <name type="scientific">Vibrio mytili</name>
    <dbReference type="NCBI Taxonomy" id="50718"/>
    <lineage>
        <taxon>Bacteria</taxon>
        <taxon>Pseudomonadati</taxon>
        <taxon>Pseudomonadota</taxon>
        <taxon>Gammaproteobacteria</taxon>
        <taxon>Vibrionales</taxon>
        <taxon>Vibrionaceae</taxon>
        <taxon>Vibrio</taxon>
    </lineage>
</organism>
<keyword evidence="1" id="KW-0812">Transmembrane</keyword>
<keyword evidence="1" id="KW-0472">Membrane</keyword>
<evidence type="ECO:0000313" key="4">
    <source>
        <dbReference type="Proteomes" id="UP000031977"/>
    </source>
</evidence>
<dbReference type="RefSeq" id="WP_041157226.1">
    <property type="nucleotide sequence ID" value="NZ_CBCRVP010000045.1"/>
</dbReference>
<dbReference type="Proteomes" id="UP000031977">
    <property type="component" value="Unassembled WGS sequence"/>
</dbReference>
<feature type="transmembrane region" description="Helical" evidence="1">
    <location>
        <begin position="125"/>
        <end position="145"/>
    </location>
</feature>
<gene>
    <name evidence="3" type="ORF">SU60_20950</name>
</gene>
<proteinExistence type="predicted"/>
<evidence type="ECO:0000313" key="3">
    <source>
        <dbReference type="EMBL" id="KIN09176.1"/>
    </source>
</evidence>
<feature type="transmembrane region" description="Helical" evidence="1">
    <location>
        <begin position="12"/>
        <end position="31"/>
    </location>
</feature>
<sequence length="155" mass="17133">MSTITQTLLKPMLKPISLVYVMIIIAACGLLKPALELSSEAGMLPRAMLMLLIVFSGLSLIVQIKKSWQENSKDDTVLKSPKRVFSALLAVLLLVVSIQWVGFYPTIIVFVPALSYFFGCRSRKVLAASTVIFVALIYLVFSVAMSKQFPAGWLF</sequence>
<protein>
    <recommendedName>
        <fullName evidence="2">DUF1468 domain-containing protein</fullName>
    </recommendedName>
</protein>
<accession>A0A0C3HM28</accession>
<name>A0A0C3HM28_9VIBR</name>
<dbReference type="EMBL" id="JXOK01000095">
    <property type="protein sequence ID" value="KIN09176.1"/>
    <property type="molecule type" value="Genomic_DNA"/>
</dbReference>
<comment type="caution">
    <text evidence="3">The sequence shown here is derived from an EMBL/GenBank/DDBJ whole genome shotgun (WGS) entry which is preliminary data.</text>
</comment>
<evidence type="ECO:0000259" key="2">
    <source>
        <dbReference type="Pfam" id="PF07331"/>
    </source>
</evidence>
<dbReference type="Pfam" id="PF07331">
    <property type="entry name" value="TctB"/>
    <property type="match status" value="1"/>
</dbReference>
<feature type="domain" description="DUF1468" evidence="2">
    <location>
        <begin position="23"/>
        <end position="150"/>
    </location>
</feature>
<reference evidence="3 4" key="1">
    <citation type="submission" date="2015-01" db="EMBL/GenBank/DDBJ databases">
        <title>Draft genome of Vibrio mytili type strain CAIM 528.</title>
        <authorList>
            <person name="Gonzalez-Castillo A."/>
            <person name="Gomez-Gil B."/>
            <person name="Enciso-Ibarra J."/>
        </authorList>
    </citation>
    <scope>NUCLEOTIDE SEQUENCE [LARGE SCALE GENOMIC DNA]</scope>
    <source>
        <strain evidence="3 4">CAIM 528</strain>
    </source>
</reference>